<dbReference type="OrthoDB" id="3745966at2"/>
<dbReference type="AlphaFoldDB" id="A0A3S3Z1L8"/>
<dbReference type="Proteomes" id="UP000288547">
    <property type="component" value="Unassembled WGS sequence"/>
</dbReference>
<dbReference type="PANTHER" id="PTHR43229:SF2">
    <property type="entry name" value="NODULATION PROTEIN J"/>
    <property type="match status" value="1"/>
</dbReference>
<feature type="domain" description="ABC-2 type transporter transmembrane" evidence="6">
    <location>
        <begin position="15"/>
        <end position="210"/>
    </location>
</feature>
<evidence type="ECO:0000256" key="4">
    <source>
        <dbReference type="ARBA" id="ARBA00023136"/>
    </source>
</evidence>
<evidence type="ECO:0000256" key="5">
    <source>
        <dbReference type="SAM" id="Phobius"/>
    </source>
</evidence>
<keyword evidence="3 5" id="KW-1133">Transmembrane helix</keyword>
<keyword evidence="4 5" id="KW-0472">Membrane</keyword>
<evidence type="ECO:0000313" key="7">
    <source>
        <dbReference type="EMBL" id="RWZ49738.1"/>
    </source>
</evidence>
<dbReference type="GO" id="GO:0016020">
    <property type="term" value="C:membrane"/>
    <property type="evidence" value="ECO:0007669"/>
    <property type="project" value="UniProtKB-SubCell"/>
</dbReference>
<evidence type="ECO:0000256" key="2">
    <source>
        <dbReference type="ARBA" id="ARBA00022692"/>
    </source>
</evidence>
<protein>
    <submittedName>
        <fullName evidence="7">ABC transporter permease</fullName>
    </submittedName>
</protein>
<evidence type="ECO:0000256" key="3">
    <source>
        <dbReference type="ARBA" id="ARBA00022989"/>
    </source>
</evidence>
<sequence length="251" mass="26707">MGRAVRLSGVHARFNLLETVRVPIAIIGSLVFPALALVFFVVPQRGVAADPVFATQAVISLSVFAVMSNGLFGFGISLAESREKPWDPYLRTLPAPGIVRIAGLVVATGGLGILAILPVVFVGALLTEAQATPGRIALGLIALATTALPTMLIGIVIGLTFPSKAAIAIVQVVMFAFGFGGGLFLPPLLFPDWLDSVSRFLPTREARELVVWAVQGGDLEWWAPVGIASWSVVLLVVALVLFRRDEGRRFR</sequence>
<gene>
    <name evidence="7" type="ORF">ELQ90_12525</name>
</gene>
<dbReference type="InterPro" id="IPR051784">
    <property type="entry name" value="Nod_factor_ABC_transporter"/>
</dbReference>
<comment type="subcellular location">
    <subcellularLocation>
        <location evidence="1">Membrane</location>
        <topology evidence="1">Multi-pass membrane protein</topology>
    </subcellularLocation>
</comment>
<reference evidence="7 8" key="1">
    <citation type="submission" date="2018-12" db="EMBL/GenBank/DDBJ databases">
        <authorList>
            <person name="Li F."/>
        </authorList>
    </citation>
    <scope>NUCLEOTIDE SEQUENCE [LARGE SCALE GENOMIC DNA]</scope>
    <source>
        <strain evidence="7 8">11W25H-1</strain>
    </source>
</reference>
<evidence type="ECO:0000259" key="6">
    <source>
        <dbReference type="Pfam" id="PF01061"/>
    </source>
</evidence>
<comment type="caution">
    <text evidence="7">The sequence shown here is derived from an EMBL/GenBank/DDBJ whole genome shotgun (WGS) entry which is preliminary data.</text>
</comment>
<dbReference type="PANTHER" id="PTHR43229">
    <property type="entry name" value="NODULATION PROTEIN J"/>
    <property type="match status" value="1"/>
</dbReference>
<dbReference type="GO" id="GO:0140359">
    <property type="term" value="F:ABC-type transporter activity"/>
    <property type="evidence" value="ECO:0007669"/>
    <property type="project" value="InterPro"/>
</dbReference>
<dbReference type="EMBL" id="RZNB01000005">
    <property type="protein sequence ID" value="RWZ49738.1"/>
    <property type="molecule type" value="Genomic_DNA"/>
</dbReference>
<dbReference type="InterPro" id="IPR013525">
    <property type="entry name" value="ABC2_TM"/>
</dbReference>
<feature type="transmembrane region" description="Helical" evidence="5">
    <location>
        <begin position="97"/>
        <end position="124"/>
    </location>
</feature>
<organism evidence="7 8">
    <name type="scientific">Labedella phragmitis</name>
    <dbReference type="NCBI Taxonomy" id="2498849"/>
    <lineage>
        <taxon>Bacteria</taxon>
        <taxon>Bacillati</taxon>
        <taxon>Actinomycetota</taxon>
        <taxon>Actinomycetes</taxon>
        <taxon>Micrococcales</taxon>
        <taxon>Microbacteriaceae</taxon>
        <taxon>Labedella</taxon>
    </lineage>
</organism>
<feature type="transmembrane region" description="Helical" evidence="5">
    <location>
        <begin position="20"/>
        <end position="41"/>
    </location>
</feature>
<keyword evidence="8" id="KW-1185">Reference proteome</keyword>
<dbReference type="Pfam" id="PF01061">
    <property type="entry name" value="ABC2_membrane"/>
    <property type="match status" value="1"/>
</dbReference>
<evidence type="ECO:0000313" key="8">
    <source>
        <dbReference type="Proteomes" id="UP000288547"/>
    </source>
</evidence>
<proteinExistence type="predicted"/>
<feature type="transmembrane region" description="Helical" evidence="5">
    <location>
        <begin position="136"/>
        <end position="159"/>
    </location>
</feature>
<feature type="transmembrane region" description="Helical" evidence="5">
    <location>
        <begin position="166"/>
        <end position="190"/>
    </location>
</feature>
<feature type="transmembrane region" description="Helical" evidence="5">
    <location>
        <begin position="221"/>
        <end position="242"/>
    </location>
</feature>
<accession>A0A3S3Z1L8</accession>
<name>A0A3S3Z1L8_9MICO</name>
<feature type="transmembrane region" description="Helical" evidence="5">
    <location>
        <begin position="53"/>
        <end position="76"/>
    </location>
</feature>
<evidence type="ECO:0000256" key="1">
    <source>
        <dbReference type="ARBA" id="ARBA00004141"/>
    </source>
</evidence>
<keyword evidence="2 5" id="KW-0812">Transmembrane</keyword>